<gene>
    <name evidence="3" type="ORF">L596_015936</name>
</gene>
<comment type="caution">
    <text evidence="3">The sequence shown here is derived from an EMBL/GenBank/DDBJ whole genome shotgun (WGS) entry which is preliminary data.</text>
</comment>
<accession>A0A4U5NHH7</accession>
<feature type="region of interest" description="Disordered" evidence="2">
    <location>
        <begin position="131"/>
        <end position="175"/>
    </location>
</feature>
<evidence type="ECO:0000256" key="1">
    <source>
        <dbReference type="SAM" id="Coils"/>
    </source>
</evidence>
<evidence type="ECO:0000313" key="3">
    <source>
        <dbReference type="EMBL" id="TKR82172.1"/>
    </source>
</evidence>
<evidence type="ECO:0000256" key="2">
    <source>
        <dbReference type="SAM" id="MobiDB-lite"/>
    </source>
</evidence>
<feature type="compositionally biased region" description="Basic and acidic residues" evidence="2">
    <location>
        <begin position="66"/>
        <end position="85"/>
    </location>
</feature>
<protein>
    <submittedName>
        <fullName evidence="3">Uncharacterized protein</fullName>
    </submittedName>
</protein>
<feature type="region of interest" description="Disordered" evidence="2">
    <location>
        <begin position="1"/>
        <end position="85"/>
    </location>
</feature>
<proteinExistence type="predicted"/>
<reference evidence="3 4" key="2">
    <citation type="journal article" date="2019" name="G3 (Bethesda)">
        <title>Hybrid Assembly of the Genome of the Entomopathogenic Nematode Steinernema carpocapsae Identifies the X-Chromosome.</title>
        <authorList>
            <person name="Serra L."/>
            <person name="Macchietto M."/>
            <person name="Macias-Munoz A."/>
            <person name="McGill C.J."/>
            <person name="Rodriguez I.M."/>
            <person name="Rodriguez B."/>
            <person name="Murad R."/>
            <person name="Mortazavi A."/>
        </authorList>
    </citation>
    <scope>NUCLEOTIDE SEQUENCE [LARGE SCALE GENOMIC DNA]</scope>
    <source>
        <strain evidence="3 4">ALL</strain>
    </source>
</reference>
<reference evidence="3 4" key="1">
    <citation type="journal article" date="2015" name="Genome Biol.">
        <title>Comparative genomics of Steinernema reveals deeply conserved gene regulatory networks.</title>
        <authorList>
            <person name="Dillman A.R."/>
            <person name="Macchietto M."/>
            <person name="Porter C.F."/>
            <person name="Rogers A."/>
            <person name="Williams B."/>
            <person name="Antoshechkin I."/>
            <person name="Lee M.M."/>
            <person name="Goodwin Z."/>
            <person name="Lu X."/>
            <person name="Lewis E.E."/>
            <person name="Goodrich-Blair H."/>
            <person name="Stock S.P."/>
            <person name="Adams B.J."/>
            <person name="Sternberg P.W."/>
            <person name="Mortazavi A."/>
        </authorList>
    </citation>
    <scope>NUCLEOTIDE SEQUENCE [LARGE SCALE GENOMIC DNA]</scope>
    <source>
        <strain evidence="3 4">ALL</strain>
    </source>
</reference>
<feature type="compositionally biased region" description="Basic and acidic residues" evidence="2">
    <location>
        <begin position="134"/>
        <end position="143"/>
    </location>
</feature>
<organism evidence="3 4">
    <name type="scientific">Steinernema carpocapsae</name>
    <name type="common">Entomopathogenic nematode</name>
    <dbReference type="NCBI Taxonomy" id="34508"/>
    <lineage>
        <taxon>Eukaryota</taxon>
        <taxon>Metazoa</taxon>
        <taxon>Ecdysozoa</taxon>
        <taxon>Nematoda</taxon>
        <taxon>Chromadorea</taxon>
        <taxon>Rhabditida</taxon>
        <taxon>Tylenchina</taxon>
        <taxon>Panagrolaimomorpha</taxon>
        <taxon>Strongyloidoidea</taxon>
        <taxon>Steinernematidae</taxon>
        <taxon>Steinernema</taxon>
    </lineage>
</organism>
<feature type="compositionally biased region" description="Low complexity" evidence="2">
    <location>
        <begin position="36"/>
        <end position="47"/>
    </location>
</feature>
<feature type="region of interest" description="Disordered" evidence="2">
    <location>
        <begin position="602"/>
        <end position="665"/>
    </location>
</feature>
<feature type="compositionally biased region" description="Polar residues" evidence="2">
    <location>
        <begin position="602"/>
        <end position="628"/>
    </location>
</feature>
<feature type="region of interest" description="Disordered" evidence="2">
    <location>
        <begin position="489"/>
        <end position="508"/>
    </location>
</feature>
<dbReference type="EMBL" id="AZBU02000004">
    <property type="protein sequence ID" value="TKR82172.1"/>
    <property type="molecule type" value="Genomic_DNA"/>
</dbReference>
<feature type="compositionally biased region" description="Basic and acidic residues" evidence="2">
    <location>
        <begin position="190"/>
        <end position="204"/>
    </location>
</feature>
<evidence type="ECO:0000313" key="4">
    <source>
        <dbReference type="Proteomes" id="UP000298663"/>
    </source>
</evidence>
<feature type="coiled-coil region" evidence="1">
    <location>
        <begin position="257"/>
        <end position="414"/>
    </location>
</feature>
<dbReference type="AlphaFoldDB" id="A0A4U5NHH7"/>
<keyword evidence="4" id="KW-1185">Reference proteome</keyword>
<feature type="compositionally biased region" description="Polar residues" evidence="2">
    <location>
        <begin position="22"/>
        <end position="35"/>
    </location>
</feature>
<dbReference type="OrthoDB" id="5817291at2759"/>
<name>A0A4U5NHH7_STECR</name>
<feature type="compositionally biased region" description="Low complexity" evidence="2">
    <location>
        <begin position="651"/>
        <end position="665"/>
    </location>
</feature>
<dbReference type="Proteomes" id="UP000298663">
    <property type="component" value="Unassembled WGS sequence"/>
</dbReference>
<sequence>MKGHPSLKIEGKAVGKRPAFKTGSSRQGSSVSLAPSSVVRRSGSVGSLAAKPMPETASTSASPRGGLREINGRGREDLHHKKESRGLCKCQELSAKARILQEDYTNNLQQQIYYLELENNYLRQGVSQYWNPEAKPRPQRDSQQRQSQVSLRSHGSSHHSQGPSHHIHRTYSDESLPDWSHRPIIHHHEAEEKPAPSPSKHVDFRFNFNHPPRRNDSPTEKEIDLMERLDASSQREYRLEERLTKRTLEYQHVLEDKTRLETRINDILKELEQATDRNLAEKRTLMEENIELQQRLDDLTPLIAQKESQTARLESEVEQLNSKLRLANSQNKSLQMRLDEIKREEVLFSERDSDRQVEIDRLNMKVVDLTDDLEKIRSKESMLIEEVSSLKRRLKEEELRFKKERSLNDKISEENNFLIKENSKWSSELTRMELVIDQQGQQLASRKAMQISADEMAELKVSERSLRSEISNLEERLRSEQDRNELYENQLRERELHEDQSRESRNRVQKELEALQALSRSLNNENRGLREEKLVLNERVEMLQKRLSEKEQETRQMAENLEELRSKYQEVHDQLERQSLLQNEKTHELDALVRKVRDLSNSIPRTPESRSAISSVTRTHTIHSSSKPSRIPNVVIEHQSISHRHDESSSTRRTGSRCSGKSKTQ</sequence>
<keyword evidence="1" id="KW-0175">Coiled coil</keyword>
<feature type="region of interest" description="Disordered" evidence="2">
    <location>
        <begin position="190"/>
        <end position="219"/>
    </location>
</feature>
<feature type="compositionally biased region" description="Low complexity" evidence="2">
    <location>
        <begin position="144"/>
        <end position="164"/>
    </location>
</feature>